<dbReference type="SUPFAM" id="SSF53067">
    <property type="entry name" value="Actin-like ATPase domain"/>
    <property type="match status" value="2"/>
</dbReference>
<evidence type="ECO:0000313" key="2">
    <source>
        <dbReference type="Proteomes" id="UP000054217"/>
    </source>
</evidence>
<organism evidence="1 2">
    <name type="scientific">Pisolithus tinctorius Marx 270</name>
    <dbReference type="NCBI Taxonomy" id="870435"/>
    <lineage>
        <taxon>Eukaryota</taxon>
        <taxon>Fungi</taxon>
        <taxon>Dikarya</taxon>
        <taxon>Basidiomycota</taxon>
        <taxon>Agaricomycotina</taxon>
        <taxon>Agaricomycetes</taxon>
        <taxon>Agaricomycetidae</taxon>
        <taxon>Boletales</taxon>
        <taxon>Sclerodermatineae</taxon>
        <taxon>Pisolithaceae</taxon>
        <taxon>Pisolithus</taxon>
    </lineage>
</organism>
<dbReference type="EMBL" id="KN832004">
    <property type="protein sequence ID" value="KIN99485.1"/>
    <property type="molecule type" value="Genomic_DNA"/>
</dbReference>
<dbReference type="HOGENOM" id="CLU_027965_7_2_1"/>
<reference evidence="2" key="2">
    <citation type="submission" date="2015-01" db="EMBL/GenBank/DDBJ databases">
        <title>Evolutionary Origins and Diversification of the Mycorrhizal Mutualists.</title>
        <authorList>
            <consortium name="DOE Joint Genome Institute"/>
            <consortium name="Mycorrhizal Genomics Consortium"/>
            <person name="Kohler A."/>
            <person name="Kuo A."/>
            <person name="Nagy L.G."/>
            <person name="Floudas D."/>
            <person name="Copeland A."/>
            <person name="Barry K.W."/>
            <person name="Cichocki N."/>
            <person name="Veneault-Fourrey C."/>
            <person name="LaButti K."/>
            <person name="Lindquist E.A."/>
            <person name="Lipzen A."/>
            <person name="Lundell T."/>
            <person name="Morin E."/>
            <person name="Murat C."/>
            <person name="Riley R."/>
            <person name="Ohm R."/>
            <person name="Sun H."/>
            <person name="Tunlid A."/>
            <person name="Henrissat B."/>
            <person name="Grigoriev I.V."/>
            <person name="Hibbett D.S."/>
            <person name="Martin F."/>
        </authorList>
    </citation>
    <scope>NUCLEOTIDE SEQUENCE [LARGE SCALE GENOMIC DNA]</scope>
    <source>
        <strain evidence="2">Marx 270</strain>
    </source>
</reference>
<accession>A0A0C3NVQ6</accession>
<dbReference type="Gene3D" id="3.90.640.10">
    <property type="entry name" value="Actin, Chain A, domain 4"/>
    <property type="match status" value="1"/>
</dbReference>
<dbReference type="PANTHER" id="PTHR11937">
    <property type="entry name" value="ACTIN"/>
    <property type="match status" value="1"/>
</dbReference>
<dbReference type="STRING" id="870435.A0A0C3NVQ6"/>
<dbReference type="OrthoDB" id="2622255at2759"/>
<dbReference type="Proteomes" id="UP000054217">
    <property type="component" value="Unassembled WGS sequence"/>
</dbReference>
<reference evidence="1 2" key="1">
    <citation type="submission" date="2014-04" db="EMBL/GenBank/DDBJ databases">
        <authorList>
            <consortium name="DOE Joint Genome Institute"/>
            <person name="Kuo A."/>
            <person name="Kohler A."/>
            <person name="Costa M.D."/>
            <person name="Nagy L.G."/>
            <person name="Floudas D."/>
            <person name="Copeland A."/>
            <person name="Barry K.W."/>
            <person name="Cichocki N."/>
            <person name="Veneault-Fourrey C."/>
            <person name="LaButti K."/>
            <person name="Lindquist E.A."/>
            <person name="Lipzen A."/>
            <person name="Lundell T."/>
            <person name="Morin E."/>
            <person name="Murat C."/>
            <person name="Sun H."/>
            <person name="Tunlid A."/>
            <person name="Henrissat B."/>
            <person name="Grigoriev I.V."/>
            <person name="Hibbett D.S."/>
            <person name="Martin F."/>
            <person name="Nordberg H.P."/>
            <person name="Cantor M.N."/>
            <person name="Hua S.X."/>
        </authorList>
    </citation>
    <scope>NUCLEOTIDE SEQUENCE [LARGE SCALE GENOMIC DNA]</scope>
    <source>
        <strain evidence="1 2">Marx 270</strain>
    </source>
</reference>
<keyword evidence="2" id="KW-1185">Reference proteome</keyword>
<sequence>MNWDDMEKIRHHTFYNKLCGTLEEHLILLMEAPFNPKVNHQKMTQIMFKTFNMPAFYVAIQAVLLLHASGHTTGIIMDSGDHVMHVVPIYKGFTLAHAILHLDLAGHDLTDFLIKNLIKCGYSFTTTGA</sequence>
<dbReference type="Pfam" id="PF00022">
    <property type="entry name" value="Actin"/>
    <property type="match status" value="1"/>
</dbReference>
<dbReference type="FunFam" id="3.30.420.40:FF:000050">
    <property type="entry name" value="Actin, alpha skeletal muscle"/>
    <property type="match status" value="1"/>
</dbReference>
<dbReference type="InterPro" id="IPR043129">
    <property type="entry name" value="ATPase_NBD"/>
</dbReference>
<evidence type="ECO:0000313" key="1">
    <source>
        <dbReference type="EMBL" id="KIN99485.1"/>
    </source>
</evidence>
<protein>
    <recommendedName>
        <fullName evidence="3">Actin</fullName>
    </recommendedName>
</protein>
<dbReference type="AlphaFoldDB" id="A0A0C3NVQ6"/>
<gene>
    <name evidence="1" type="ORF">M404DRAFT_30355</name>
</gene>
<dbReference type="Gene3D" id="3.30.420.40">
    <property type="match status" value="2"/>
</dbReference>
<proteinExistence type="predicted"/>
<dbReference type="InParanoid" id="A0A0C3NVQ6"/>
<name>A0A0C3NVQ6_PISTI</name>
<evidence type="ECO:0008006" key="3">
    <source>
        <dbReference type="Google" id="ProtNLM"/>
    </source>
</evidence>
<dbReference type="InterPro" id="IPR004000">
    <property type="entry name" value="Actin"/>
</dbReference>
<dbReference type="PRINTS" id="PR00190">
    <property type="entry name" value="ACTIN"/>
</dbReference>